<evidence type="ECO:0000256" key="7">
    <source>
        <dbReference type="ARBA" id="ARBA00022603"/>
    </source>
</evidence>
<comment type="catalytic activity">
    <reaction evidence="11 12">
        <text>uridine(1498) in 16S rRNA + S-adenosyl-L-methionine = N(3)-methyluridine(1498) in 16S rRNA + S-adenosyl-L-homocysteine + H(+)</text>
        <dbReference type="Rhea" id="RHEA:42920"/>
        <dbReference type="Rhea" id="RHEA-COMP:10283"/>
        <dbReference type="Rhea" id="RHEA-COMP:10284"/>
        <dbReference type="ChEBI" id="CHEBI:15378"/>
        <dbReference type="ChEBI" id="CHEBI:57856"/>
        <dbReference type="ChEBI" id="CHEBI:59789"/>
        <dbReference type="ChEBI" id="CHEBI:65315"/>
        <dbReference type="ChEBI" id="CHEBI:74502"/>
        <dbReference type="EC" id="2.1.1.193"/>
    </reaction>
</comment>
<evidence type="ECO:0000256" key="5">
    <source>
        <dbReference type="ARBA" id="ARBA00022490"/>
    </source>
</evidence>
<keyword evidence="5 12" id="KW-0963">Cytoplasm</keyword>
<dbReference type="NCBIfam" id="NF008692">
    <property type="entry name" value="PRK11713.1-5"/>
    <property type="match status" value="1"/>
</dbReference>
<dbReference type="Proteomes" id="UP000255508">
    <property type="component" value="Unassembled WGS sequence"/>
</dbReference>
<dbReference type="GO" id="GO:0005737">
    <property type="term" value="C:cytoplasm"/>
    <property type="evidence" value="ECO:0007669"/>
    <property type="project" value="UniProtKB-SubCell"/>
</dbReference>
<protein>
    <recommendedName>
        <fullName evidence="4 12">Ribosomal RNA small subunit methyltransferase E</fullName>
        <ecNumber evidence="3 12">2.1.1.193</ecNumber>
    </recommendedName>
</protein>
<dbReference type="GO" id="GO:0070042">
    <property type="term" value="F:rRNA (uridine-N3-)-methyltransferase activity"/>
    <property type="evidence" value="ECO:0007669"/>
    <property type="project" value="TreeGrafter"/>
</dbReference>
<comment type="function">
    <text evidence="10 12">Specifically methylates the N3 position of the uracil ring of uridine 1498 (m3U1498) in 16S rRNA. Acts on the fully assembled 30S ribosomal subunit.</text>
</comment>
<evidence type="ECO:0000256" key="2">
    <source>
        <dbReference type="ARBA" id="ARBA00005528"/>
    </source>
</evidence>
<proteinExistence type="inferred from homology"/>
<evidence type="ECO:0000256" key="8">
    <source>
        <dbReference type="ARBA" id="ARBA00022679"/>
    </source>
</evidence>
<dbReference type="InterPro" id="IPR029026">
    <property type="entry name" value="tRNA_m1G_MTases_N"/>
</dbReference>
<comment type="caution">
    <text evidence="15">The sequence shown here is derived from an EMBL/GenBank/DDBJ whole genome shotgun (WGS) entry which is preliminary data.</text>
</comment>
<evidence type="ECO:0000256" key="11">
    <source>
        <dbReference type="ARBA" id="ARBA00047944"/>
    </source>
</evidence>
<keyword evidence="7 12" id="KW-0489">Methyltransferase</keyword>
<evidence type="ECO:0000313" key="16">
    <source>
        <dbReference type="Proteomes" id="UP000255508"/>
    </source>
</evidence>
<evidence type="ECO:0000259" key="13">
    <source>
        <dbReference type="Pfam" id="PF04452"/>
    </source>
</evidence>
<dbReference type="EC" id="2.1.1.193" evidence="3 12"/>
<dbReference type="InterPro" id="IPR046887">
    <property type="entry name" value="RsmE_PUA-like"/>
</dbReference>
<dbReference type="CDD" id="cd18084">
    <property type="entry name" value="RsmE-like"/>
    <property type="match status" value="1"/>
</dbReference>
<dbReference type="InterPro" id="IPR046886">
    <property type="entry name" value="RsmE_MTase_dom"/>
</dbReference>
<dbReference type="SUPFAM" id="SSF75217">
    <property type="entry name" value="alpha/beta knot"/>
    <property type="match status" value="1"/>
</dbReference>
<evidence type="ECO:0000256" key="9">
    <source>
        <dbReference type="ARBA" id="ARBA00022691"/>
    </source>
</evidence>
<evidence type="ECO:0000256" key="10">
    <source>
        <dbReference type="ARBA" id="ARBA00025699"/>
    </source>
</evidence>
<feature type="domain" description="Ribosomal RNA small subunit methyltransferase E methyltransferase" evidence="13">
    <location>
        <begin position="75"/>
        <end position="236"/>
    </location>
</feature>
<comment type="similarity">
    <text evidence="2 12">Belongs to the RNA methyltransferase RsmE family.</text>
</comment>
<dbReference type="Gene3D" id="3.40.1280.10">
    <property type="match status" value="1"/>
</dbReference>
<dbReference type="PANTHER" id="PTHR30027:SF3">
    <property type="entry name" value="16S RRNA (URACIL(1498)-N(3))-METHYLTRANSFERASE"/>
    <property type="match status" value="1"/>
</dbReference>
<dbReference type="InterPro" id="IPR015947">
    <property type="entry name" value="PUA-like_sf"/>
</dbReference>
<evidence type="ECO:0000313" key="15">
    <source>
        <dbReference type="EMBL" id="RDH89529.1"/>
    </source>
</evidence>
<name>A0A370DXL9_9GAMM</name>
<keyword evidence="6 12" id="KW-0698">rRNA processing</keyword>
<gene>
    <name evidence="15" type="ORF">DIZ79_11760</name>
</gene>
<sequence>MRMPRIFTHQDLADTGSVTLEKEPSLHLSQVLRLKPGGDLVLFNGNGNEYAARLLTCQKNAVEAELTHCLRHEPPPPLHIHLTIGISRGERMDFALQKSVELGVAEIQQVFSERCVVKLDDKRLVRRMDHWQKIIIGACEQSGRCHIPILHKPVGYSSAIANSSTELRLLLDHRSDLTLTDVPAPKEDVQILVGPEGGLSDAEREIAKVKGFTGIRLGPRVLRTETAPLAAISAMQILWGDFAD</sequence>
<accession>A0A370DXL9</accession>
<evidence type="ECO:0000259" key="14">
    <source>
        <dbReference type="Pfam" id="PF20260"/>
    </source>
</evidence>
<evidence type="ECO:0000256" key="3">
    <source>
        <dbReference type="ARBA" id="ARBA00012328"/>
    </source>
</evidence>
<dbReference type="Pfam" id="PF04452">
    <property type="entry name" value="Methyltrans_RNA"/>
    <property type="match status" value="1"/>
</dbReference>
<evidence type="ECO:0000256" key="12">
    <source>
        <dbReference type="PIRNR" id="PIRNR015601"/>
    </source>
</evidence>
<dbReference type="InterPro" id="IPR029028">
    <property type="entry name" value="Alpha/beta_knot_MTases"/>
</dbReference>
<dbReference type="Gene3D" id="2.40.240.20">
    <property type="entry name" value="Hypothetical PUA domain-like, domain 1"/>
    <property type="match status" value="1"/>
</dbReference>
<organism evidence="15 16">
    <name type="scientific">endosymbiont of Lamellibrachia luymesi</name>
    <dbReference type="NCBI Taxonomy" id="2200907"/>
    <lineage>
        <taxon>Bacteria</taxon>
        <taxon>Pseudomonadati</taxon>
        <taxon>Pseudomonadota</taxon>
        <taxon>Gammaproteobacteria</taxon>
        <taxon>sulfur-oxidizing symbionts</taxon>
    </lineage>
</organism>
<evidence type="ECO:0000256" key="1">
    <source>
        <dbReference type="ARBA" id="ARBA00004496"/>
    </source>
</evidence>
<evidence type="ECO:0000256" key="6">
    <source>
        <dbReference type="ARBA" id="ARBA00022552"/>
    </source>
</evidence>
<dbReference type="InterPro" id="IPR006700">
    <property type="entry name" value="RsmE"/>
</dbReference>
<dbReference type="GO" id="GO:0070475">
    <property type="term" value="P:rRNA base methylation"/>
    <property type="evidence" value="ECO:0007669"/>
    <property type="project" value="TreeGrafter"/>
</dbReference>
<reference evidence="15 16" key="1">
    <citation type="journal article" date="2018" name="ISME J.">
        <title>Endosymbiont genomes yield clues of tubeworm success.</title>
        <authorList>
            <person name="Li Y."/>
            <person name="Liles M.R."/>
            <person name="Halanych K.M."/>
        </authorList>
    </citation>
    <scope>NUCLEOTIDE SEQUENCE [LARGE SCALE GENOMIC DNA]</scope>
    <source>
        <strain evidence="15">A1422</strain>
    </source>
</reference>
<dbReference type="AlphaFoldDB" id="A0A370DXL9"/>
<dbReference type="Pfam" id="PF20260">
    <property type="entry name" value="PUA_4"/>
    <property type="match status" value="1"/>
</dbReference>
<feature type="domain" description="Ribosomal RNA small subunit methyltransferase E PUA-like" evidence="14">
    <location>
        <begin position="27"/>
        <end position="66"/>
    </location>
</feature>
<evidence type="ECO:0000256" key="4">
    <source>
        <dbReference type="ARBA" id="ARBA00013673"/>
    </source>
</evidence>
<dbReference type="EMBL" id="QFXD01000214">
    <property type="protein sequence ID" value="RDH89529.1"/>
    <property type="molecule type" value="Genomic_DNA"/>
</dbReference>
<dbReference type="NCBIfam" id="TIGR00046">
    <property type="entry name" value="RsmE family RNA methyltransferase"/>
    <property type="match status" value="1"/>
</dbReference>
<keyword evidence="8 12" id="KW-0808">Transferase</keyword>
<comment type="subcellular location">
    <subcellularLocation>
        <location evidence="1 12">Cytoplasm</location>
    </subcellularLocation>
</comment>
<keyword evidence="9 12" id="KW-0949">S-adenosyl-L-methionine</keyword>
<dbReference type="PANTHER" id="PTHR30027">
    <property type="entry name" value="RIBOSOMAL RNA SMALL SUBUNIT METHYLTRANSFERASE E"/>
    <property type="match status" value="1"/>
</dbReference>
<dbReference type="SUPFAM" id="SSF88697">
    <property type="entry name" value="PUA domain-like"/>
    <property type="match status" value="1"/>
</dbReference>
<dbReference type="PIRSF" id="PIRSF015601">
    <property type="entry name" value="MTase_slr0722"/>
    <property type="match status" value="1"/>
</dbReference>